<sequence>MAATKIATCCYCGTKAALVLRGKDKHELTCSNCGAPLRAMKSLPQTEARAAAPVAKPPKRKYDNTHTGRHAPRPHKRRKGKSFGKKMLSGLWDVIEDVVDEVFD</sequence>
<dbReference type="Proteomes" id="UP000198926">
    <property type="component" value="Unassembled WGS sequence"/>
</dbReference>
<reference evidence="2 3" key="1">
    <citation type="submission" date="2016-10" db="EMBL/GenBank/DDBJ databases">
        <authorList>
            <person name="de Groot N.N."/>
        </authorList>
    </citation>
    <scope>NUCLEOTIDE SEQUENCE [LARGE SCALE GENOMIC DNA]</scope>
    <source>
        <strain evidence="2 3">DSM 29433</strain>
    </source>
</reference>
<organism evidence="2 3">
    <name type="scientific">Yoonia litorea</name>
    <dbReference type="NCBI Taxonomy" id="1123755"/>
    <lineage>
        <taxon>Bacteria</taxon>
        <taxon>Pseudomonadati</taxon>
        <taxon>Pseudomonadota</taxon>
        <taxon>Alphaproteobacteria</taxon>
        <taxon>Rhodobacterales</taxon>
        <taxon>Paracoccaceae</taxon>
        <taxon>Yoonia</taxon>
    </lineage>
</organism>
<evidence type="ECO:0000313" key="2">
    <source>
        <dbReference type="EMBL" id="SFS14672.1"/>
    </source>
</evidence>
<dbReference type="EMBL" id="FOZM01000001">
    <property type="protein sequence ID" value="SFS14672.1"/>
    <property type="molecule type" value="Genomic_DNA"/>
</dbReference>
<dbReference type="RefSeq" id="WP_090206471.1">
    <property type="nucleotide sequence ID" value="NZ_FOZM01000001.1"/>
</dbReference>
<feature type="region of interest" description="Disordered" evidence="1">
    <location>
        <begin position="45"/>
        <end position="83"/>
    </location>
</feature>
<proteinExistence type="predicted"/>
<accession>A0A1I6MGB6</accession>
<feature type="compositionally biased region" description="Basic residues" evidence="1">
    <location>
        <begin position="67"/>
        <end position="83"/>
    </location>
</feature>
<dbReference type="OrthoDB" id="7868311at2"/>
<evidence type="ECO:0000256" key="1">
    <source>
        <dbReference type="SAM" id="MobiDB-lite"/>
    </source>
</evidence>
<name>A0A1I6MGB6_9RHOB</name>
<dbReference type="STRING" id="1123755.SAMN05444714_1734"/>
<evidence type="ECO:0008006" key="4">
    <source>
        <dbReference type="Google" id="ProtNLM"/>
    </source>
</evidence>
<gene>
    <name evidence="2" type="ORF">SAMN05444714_1734</name>
</gene>
<dbReference type="AlphaFoldDB" id="A0A1I6MGB6"/>
<protein>
    <recommendedName>
        <fullName evidence="4">TFIIB zinc-binding</fullName>
    </recommendedName>
</protein>
<keyword evidence="3" id="KW-1185">Reference proteome</keyword>
<evidence type="ECO:0000313" key="3">
    <source>
        <dbReference type="Proteomes" id="UP000198926"/>
    </source>
</evidence>